<feature type="region of interest" description="Disordered" evidence="2">
    <location>
        <begin position="1"/>
        <end position="21"/>
    </location>
</feature>
<organism evidence="3 4">
    <name type="scientific">Salegentibacter flavus</name>
    <dbReference type="NCBI Taxonomy" id="287099"/>
    <lineage>
        <taxon>Bacteria</taxon>
        <taxon>Pseudomonadati</taxon>
        <taxon>Bacteroidota</taxon>
        <taxon>Flavobacteriia</taxon>
        <taxon>Flavobacteriales</taxon>
        <taxon>Flavobacteriaceae</taxon>
        <taxon>Salegentibacter</taxon>
    </lineage>
</organism>
<dbReference type="AlphaFoldDB" id="A0A1I5A0R0"/>
<comment type="similarity">
    <text evidence="1">Belongs to the bactofilin family.</text>
</comment>
<sequence>MFSDQKKSKSKSENTKEQNRIAAGTTIIGDISGKGGFRIEGTLDGNLKTAGKVVISEGGLLKGKLECEHADIEGKINGNLHVTGTLSLRTSAVIEGEVSAGKLAIEPGATFNATCQMNGDVKSLKQKDEKKSA</sequence>
<dbReference type="STRING" id="287099.SAMN05660413_01618"/>
<reference evidence="3 4" key="1">
    <citation type="submission" date="2016-10" db="EMBL/GenBank/DDBJ databases">
        <authorList>
            <person name="de Groot N.N."/>
        </authorList>
    </citation>
    <scope>NUCLEOTIDE SEQUENCE [LARGE SCALE GENOMIC DNA]</scope>
    <source>
        <strain evidence="3 4">DSM 17794</strain>
    </source>
</reference>
<dbReference type="Proteomes" id="UP000199153">
    <property type="component" value="Unassembled WGS sequence"/>
</dbReference>
<dbReference type="PANTHER" id="PTHR35024:SF4">
    <property type="entry name" value="POLYMER-FORMING CYTOSKELETAL PROTEIN"/>
    <property type="match status" value="1"/>
</dbReference>
<keyword evidence="4" id="KW-1185">Reference proteome</keyword>
<protein>
    <submittedName>
        <fullName evidence="3">Protein CcmA, bactofilin family</fullName>
    </submittedName>
</protein>
<dbReference type="InterPro" id="IPR007607">
    <property type="entry name" value="BacA/B"/>
</dbReference>
<dbReference type="EMBL" id="FOVL01000008">
    <property type="protein sequence ID" value="SFN56017.1"/>
    <property type="molecule type" value="Genomic_DNA"/>
</dbReference>
<gene>
    <name evidence="3" type="ORF">SAMN05660413_01618</name>
</gene>
<evidence type="ECO:0000313" key="3">
    <source>
        <dbReference type="EMBL" id="SFN56017.1"/>
    </source>
</evidence>
<evidence type="ECO:0000256" key="2">
    <source>
        <dbReference type="SAM" id="MobiDB-lite"/>
    </source>
</evidence>
<feature type="compositionally biased region" description="Basic and acidic residues" evidence="2">
    <location>
        <begin position="1"/>
        <end position="19"/>
    </location>
</feature>
<accession>A0A1I5A0R0</accession>
<name>A0A1I5A0R0_9FLAO</name>
<evidence type="ECO:0000313" key="4">
    <source>
        <dbReference type="Proteomes" id="UP000199153"/>
    </source>
</evidence>
<evidence type="ECO:0000256" key="1">
    <source>
        <dbReference type="ARBA" id="ARBA00044755"/>
    </source>
</evidence>
<dbReference type="PANTHER" id="PTHR35024">
    <property type="entry name" value="HYPOTHETICAL CYTOSOLIC PROTEIN"/>
    <property type="match status" value="1"/>
</dbReference>
<dbReference type="RefSeq" id="WP_093408116.1">
    <property type="nucleotide sequence ID" value="NZ_FOVL01000008.1"/>
</dbReference>
<dbReference type="OrthoDB" id="5432602at2"/>
<dbReference type="Pfam" id="PF04519">
    <property type="entry name" value="Bactofilin"/>
    <property type="match status" value="1"/>
</dbReference>
<proteinExistence type="inferred from homology"/>